<proteinExistence type="predicted"/>
<evidence type="ECO:0000313" key="3">
    <source>
        <dbReference type="Proteomes" id="UP000281553"/>
    </source>
</evidence>
<dbReference type="EMBL" id="UYRU01020151">
    <property type="protein sequence ID" value="VDK55010.1"/>
    <property type="molecule type" value="Genomic_DNA"/>
</dbReference>
<feature type="compositionally biased region" description="Basic and acidic residues" evidence="1">
    <location>
        <begin position="46"/>
        <end position="73"/>
    </location>
</feature>
<gene>
    <name evidence="2" type="ORF">DILT_LOCUS2068</name>
</gene>
<keyword evidence="3" id="KW-1185">Reference proteome</keyword>
<sequence length="73" mass="8329">MRCTSTRQMNDPDDPSKLSLEASQVPSEDGREFMGKKGTKLFQQEVAKRAREHKTMSEQENQSRKEGAAEQRS</sequence>
<feature type="region of interest" description="Disordered" evidence="1">
    <location>
        <begin position="1"/>
        <end position="73"/>
    </location>
</feature>
<organism evidence="2 3">
    <name type="scientific">Dibothriocephalus latus</name>
    <name type="common">Fish tapeworm</name>
    <name type="synonym">Diphyllobothrium latum</name>
    <dbReference type="NCBI Taxonomy" id="60516"/>
    <lineage>
        <taxon>Eukaryota</taxon>
        <taxon>Metazoa</taxon>
        <taxon>Spiralia</taxon>
        <taxon>Lophotrochozoa</taxon>
        <taxon>Platyhelminthes</taxon>
        <taxon>Cestoda</taxon>
        <taxon>Eucestoda</taxon>
        <taxon>Diphyllobothriidea</taxon>
        <taxon>Diphyllobothriidae</taxon>
        <taxon>Dibothriocephalus</taxon>
    </lineage>
</organism>
<protein>
    <submittedName>
        <fullName evidence="2">Uncharacterized protein</fullName>
    </submittedName>
</protein>
<evidence type="ECO:0000313" key="2">
    <source>
        <dbReference type="EMBL" id="VDK55010.1"/>
    </source>
</evidence>
<reference evidence="2 3" key="1">
    <citation type="submission" date="2018-11" db="EMBL/GenBank/DDBJ databases">
        <authorList>
            <consortium name="Pathogen Informatics"/>
        </authorList>
    </citation>
    <scope>NUCLEOTIDE SEQUENCE [LARGE SCALE GENOMIC DNA]</scope>
</reference>
<dbReference type="Proteomes" id="UP000281553">
    <property type="component" value="Unassembled WGS sequence"/>
</dbReference>
<name>A0A3P6RK13_DIBLA</name>
<evidence type="ECO:0000256" key="1">
    <source>
        <dbReference type="SAM" id="MobiDB-lite"/>
    </source>
</evidence>
<accession>A0A3P6RK13</accession>
<dbReference type="AlphaFoldDB" id="A0A3P6RK13"/>